<evidence type="ECO:0000313" key="6">
    <source>
        <dbReference type="Proteomes" id="UP000694416"/>
    </source>
</evidence>
<evidence type="ECO:0000256" key="1">
    <source>
        <dbReference type="PROSITE-ProRule" id="PRU00108"/>
    </source>
</evidence>
<feature type="compositionally biased region" description="Basic and acidic residues" evidence="3">
    <location>
        <begin position="93"/>
        <end position="109"/>
    </location>
</feature>
<feature type="domain" description="Homeobox" evidence="4">
    <location>
        <begin position="103"/>
        <end position="163"/>
    </location>
</feature>
<dbReference type="PROSITE" id="PS50071">
    <property type="entry name" value="HOMEOBOX_2"/>
    <property type="match status" value="1"/>
</dbReference>
<evidence type="ECO:0000256" key="2">
    <source>
        <dbReference type="RuleBase" id="RU000682"/>
    </source>
</evidence>
<dbReference type="InterPro" id="IPR009057">
    <property type="entry name" value="Homeodomain-like_sf"/>
</dbReference>
<organism evidence="5 6">
    <name type="scientific">Piliocolobus tephrosceles</name>
    <name type="common">Ugandan red Colobus</name>
    <dbReference type="NCBI Taxonomy" id="591936"/>
    <lineage>
        <taxon>Eukaryota</taxon>
        <taxon>Metazoa</taxon>
        <taxon>Chordata</taxon>
        <taxon>Craniata</taxon>
        <taxon>Vertebrata</taxon>
        <taxon>Euteleostomi</taxon>
        <taxon>Mammalia</taxon>
        <taxon>Eutheria</taxon>
        <taxon>Euarchontoglires</taxon>
        <taxon>Primates</taxon>
        <taxon>Haplorrhini</taxon>
        <taxon>Catarrhini</taxon>
        <taxon>Cercopithecidae</taxon>
        <taxon>Colobinae</taxon>
        <taxon>Piliocolobus</taxon>
    </lineage>
</organism>
<feature type="compositionally biased region" description="Basic and acidic residues" evidence="3">
    <location>
        <begin position="59"/>
        <end position="83"/>
    </location>
</feature>
<name>A0A8C9GWF6_9PRIM</name>
<keyword evidence="6" id="KW-1185">Reference proteome</keyword>
<evidence type="ECO:0000313" key="5">
    <source>
        <dbReference type="Ensembl" id="ENSPTEP00000011849.1"/>
    </source>
</evidence>
<accession>A0A8C9GWF6</accession>
<feature type="region of interest" description="Disordered" evidence="3">
    <location>
        <begin position="35"/>
        <end position="109"/>
    </location>
</feature>
<dbReference type="AlphaFoldDB" id="A0A8C9GWF6"/>
<keyword evidence="1 2" id="KW-0539">Nucleus</keyword>
<sequence>CGLARWLMPVIPALWNAKADRSLKLMIWRPPTAQLTKQPAMSWDQNPEQSTGNYSDDEQNGKQKWREGGGEAGRKREREKEEENEKELEDEQENKRKRENEKQKQYPEKRLVSKSLMDTLWSKFKLNRCPTIQESLSLSFEFGMTHKQISQWFCKKRKKYNREMSKRKHKKKIRRKKVFLVK</sequence>
<dbReference type="CDD" id="cd00086">
    <property type="entry name" value="homeodomain"/>
    <property type="match status" value="1"/>
</dbReference>
<dbReference type="SUPFAM" id="SSF46689">
    <property type="entry name" value="Homeodomain-like"/>
    <property type="match status" value="1"/>
</dbReference>
<dbReference type="GO" id="GO:0003677">
    <property type="term" value="F:DNA binding"/>
    <property type="evidence" value="ECO:0007669"/>
    <property type="project" value="UniProtKB-UniRule"/>
</dbReference>
<dbReference type="Pfam" id="PF00046">
    <property type="entry name" value="Homeodomain"/>
    <property type="match status" value="1"/>
</dbReference>
<dbReference type="GO" id="GO:0005634">
    <property type="term" value="C:nucleus"/>
    <property type="evidence" value="ECO:0007669"/>
    <property type="project" value="UniProtKB-SubCell"/>
</dbReference>
<keyword evidence="1 2" id="KW-0371">Homeobox</keyword>
<proteinExistence type="predicted"/>
<reference evidence="5" key="2">
    <citation type="submission" date="2025-09" db="UniProtKB">
        <authorList>
            <consortium name="Ensembl"/>
        </authorList>
    </citation>
    <scope>IDENTIFICATION</scope>
</reference>
<keyword evidence="1 2" id="KW-0238">DNA-binding</keyword>
<reference evidence="5" key="1">
    <citation type="submission" date="2025-08" db="UniProtKB">
        <authorList>
            <consortium name="Ensembl"/>
        </authorList>
    </citation>
    <scope>IDENTIFICATION</scope>
</reference>
<protein>
    <submittedName>
        <fullName evidence="5">NANOG neighbor homeobox</fullName>
    </submittedName>
</protein>
<evidence type="ECO:0000259" key="4">
    <source>
        <dbReference type="PROSITE" id="PS50071"/>
    </source>
</evidence>
<feature type="DNA-binding region" description="Homeobox" evidence="1">
    <location>
        <begin position="105"/>
        <end position="164"/>
    </location>
</feature>
<dbReference type="Proteomes" id="UP000694416">
    <property type="component" value="Unplaced"/>
</dbReference>
<comment type="subcellular location">
    <subcellularLocation>
        <location evidence="1 2">Nucleus</location>
    </subcellularLocation>
</comment>
<dbReference type="Gene3D" id="1.10.10.60">
    <property type="entry name" value="Homeodomain-like"/>
    <property type="match status" value="1"/>
</dbReference>
<dbReference type="Ensembl" id="ENSPTET00000017866.1">
    <property type="protein sequence ID" value="ENSPTEP00000011849.1"/>
    <property type="gene ID" value="ENSPTEG00000013333.1"/>
</dbReference>
<evidence type="ECO:0000256" key="3">
    <source>
        <dbReference type="SAM" id="MobiDB-lite"/>
    </source>
</evidence>
<feature type="compositionally biased region" description="Polar residues" evidence="3">
    <location>
        <begin position="35"/>
        <end position="54"/>
    </location>
</feature>
<dbReference type="InterPro" id="IPR001356">
    <property type="entry name" value="HD"/>
</dbReference>